<dbReference type="GO" id="GO:0003677">
    <property type="term" value="F:DNA binding"/>
    <property type="evidence" value="ECO:0007669"/>
    <property type="project" value="InterPro"/>
</dbReference>
<dbReference type="Gene3D" id="1.10.260.40">
    <property type="entry name" value="lambda repressor-like DNA-binding domains"/>
    <property type="match status" value="1"/>
</dbReference>
<dbReference type="Proteomes" id="UP000035268">
    <property type="component" value="Chromosome"/>
</dbReference>
<dbReference type="STRING" id="1307763.L21SP4_02007"/>
<reference evidence="2 3" key="2">
    <citation type="journal article" date="2016" name="ISME J.">
        <title>Characterization of the first cultured representative of Verrucomicrobia subdivision 5 indicates the proposal of a novel phylum.</title>
        <authorList>
            <person name="Spring S."/>
            <person name="Bunk B."/>
            <person name="Sproer C."/>
            <person name="Schumann P."/>
            <person name="Rohde M."/>
            <person name="Tindall B.J."/>
            <person name="Klenk H.P."/>
        </authorList>
    </citation>
    <scope>NUCLEOTIDE SEQUENCE [LARGE SCALE GENOMIC DNA]</scope>
    <source>
        <strain evidence="2 3">L21-Fru-AB</strain>
    </source>
</reference>
<gene>
    <name evidence="2" type="ORF">L21SP4_02007</name>
</gene>
<evidence type="ECO:0000259" key="1">
    <source>
        <dbReference type="SMART" id="SM00530"/>
    </source>
</evidence>
<accession>A0A0G3EFJ8</accession>
<name>A0A0G3EFJ8_9BACT</name>
<dbReference type="OrthoDB" id="3436002at2"/>
<dbReference type="InterPro" id="IPR001387">
    <property type="entry name" value="Cro/C1-type_HTH"/>
</dbReference>
<organism evidence="2 3">
    <name type="scientific">Kiritimatiella glycovorans</name>
    <dbReference type="NCBI Taxonomy" id="1307763"/>
    <lineage>
        <taxon>Bacteria</taxon>
        <taxon>Pseudomonadati</taxon>
        <taxon>Kiritimatiellota</taxon>
        <taxon>Kiritimatiellia</taxon>
        <taxon>Kiritimatiellales</taxon>
        <taxon>Kiritimatiellaceae</taxon>
        <taxon>Kiritimatiella</taxon>
    </lineage>
</organism>
<dbReference type="SUPFAM" id="SSF47413">
    <property type="entry name" value="lambda repressor-like DNA-binding domains"/>
    <property type="match status" value="1"/>
</dbReference>
<dbReference type="Pfam" id="PF13560">
    <property type="entry name" value="HTH_31"/>
    <property type="match status" value="1"/>
</dbReference>
<keyword evidence="3" id="KW-1185">Reference proteome</keyword>
<dbReference type="RefSeq" id="WP_052882493.1">
    <property type="nucleotide sequence ID" value="NZ_CP010904.1"/>
</dbReference>
<dbReference type="CDD" id="cd00093">
    <property type="entry name" value="HTH_XRE"/>
    <property type="match status" value="1"/>
</dbReference>
<dbReference type="InterPro" id="IPR010982">
    <property type="entry name" value="Lambda_DNA-bd_dom_sf"/>
</dbReference>
<dbReference type="SMART" id="SM00530">
    <property type="entry name" value="HTH_XRE"/>
    <property type="match status" value="1"/>
</dbReference>
<evidence type="ECO:0000313" key="3">
    <source>
        <dbReference type="Proteomes" id="UP000035268"/>
    </source>
</evidence>
<dbReference type="AlphaFoldDB" id="A0A0G3EFJ8"/>
<dbReference type="EMBL" id="CP010904">
    <property type="protein sequence ID" value="AKJ65241.1"/>
    <property type="molecule type" value="Genomic_DNA"/>
</dbReference>
<proteinExistence type="predicted"/>
<dbReference type="KEGG" id="vbl:L21SP4_02007"/>
<sequence length="199" mass="22191">MSTKYQSASEAAAFLADDPEAKERIDLETARRTLVTALVRERVRKGLSQKDIAQAMRCDSSKISRIEAGNDLSLKWGDIIGYLAAMKMNVSLVMDDATLPAAARIKQCVFRTHELLEDLVQLAREVDGDTEITDKIHQFYGEVLFNFAIKFGSSYEQLKSVLAIPESETLQALFADDQESRQRNKRAKAAGEKNLKACS</sequence>
<protein>
    <recommendedName>
        <fullName evidence="1">HTH cro/C1-type domain-containing protein</fullName>
    </recommendedName>
</protein>
<evidence type="ECO:0000313" key="2">
    <source>
        <dbReference type="EMBL" id="AKJ65241.1"/>
    </source>
</evidence>
<feature type="domain" description="HTH cro/C1-type" evidence="1">
    <location>
        <begin position="37"/>
        <end position="93"/>
    </location>
</feature>
<reference evidence="3" key="1">
    <citation type="submission" date="2015-02" db="EMBL/GenBank/DDBJ databases">
        <title>Description and complete genome sequence of the first cultured representative of the subdivision 5 of the Verrucomicrobia phylum.</title>
        <authorList>
            <person name="Spring S."/>
            <person name="Bunk B."/>
            <person name="Sproer C."/>
            <person name="Klenk H.-P."/>
        </authorList>
    </citation>
    <scope>NUCLEOTIDE SEQUENCE [LARGE SCALE GENOMIC DNA]</scope>
    <source>
        <strain evidence="3">L21-Fru-AB</strain>
    </source>
</reference>